<organism evidence="4 5">
    <name type="scientific">Angomonas deanei</name>
    <dbReference type="NCBI Taxonomy" id="59799"/>
    <lineage>
        <taxon>Eukaryota</taxon>
        <taxon>Discoba</taxon>
        <taxon>Euglenozoa</taxon>
        <taxon>Kinetoplastea</taxon>
        <taxon>Metakinetoplastina</taxon>
        <taxon>Trypanosomatida</taxon>
        <taxon>Trypanosomatidae</taxon>
        <taxon>Strigomonadinae</taxon>
        <taxon>Angomonas</taxon>
    </lineage>
</organism>
<dbReference type="PANTHER" id="PTHR45910">
    <property type="entry name" value="N-ALPHA-ACETYLTRANSFERASE 20"/>
    <property type="match status" value="1"/>
</dbReference>
<dbReference type="CDD" id="cd04301">
    <property type="entry name" value="NAT_SF"/>
    <property type="match status" value="1"/>
</dbReference>
<dbReference type="InterPro" id="IPR000182">
    <property type="entry name" value="GNAT_dom"/>
</dbReference>
<evidence type="ECO:0000256" key="1">
    <source>
        <dbReference type="ARBA" id="ARBA00022679"/>
    </source>
</evidence>
<dbReference type="OrthoDB" id="10264728at2759"/>
<dbReference type="Gene3D" id="3.40.630.30">
    <property type="match status" value="1"/>
</dbReference>
<dbReference type="InterPro" id="IPR016181">
    <property type="entry name" value="Acyl_CoA_acyltransferase"/>
</dbReference>
<dbReference type="AlphaFoldDB" id="S9WLF7"/>
<dbReference type="GO" id="GO:0004596">
    <property type="term" value="F:protein-N-terminal amino-acid acetyltransferase activity"/>
    <property type="evidence" value="ECO:0007669"/>
    <property type="project" value="TreeGrafter"/>
</dbReference>
<dbReference type="GO" id="GO:0031416">
    <property type="term" value="C:NatB complex"/>
    <property type="evidence" value="ECO:0007669"/>
    <property type="project" value="TreeGrafter"/>
</dbReference>
<gene>
    <name evidence="4" type="ORF">ADEAN_000907600</name>
</gene>
<accession>S9WLF7</accession>
<dbReference type="Proteomes" id="UP000515908">
    <property type="component" value="Chromosome 21"/>
</dbReference>
<dbReference type="InterPro" id="IPR051646">
    <property type="entry name" value="NatB_acetyltransferase_subunit"/>
</dbReference>
<evidence type="ECO:0000313" key="5">
    <source>
        <dbReference type="Proteomes" id="UP000515908"/>
    </source>
</evidence>
<dbReference type="FunFam" id="3.40.630.30:FF:000065">
    <property type="entry name" value="N-terminal acetyltransferase complex ARD1 subunit homolog"/>
    <property type="match status" value="1"/>
</dbReference>
<sequence>MTLYRDMTLEDTISFNFVNLDQLTETYSTSFYGEYMTHWPEYQRMAVHPTTGIPMGYTLGKAEGLGQDFHGHVSAVTVAPTFRRLGLGESMMKELENTAIHVSKAYFVDLFVRKSNTVAQDMYHQLGYIVYRRVLSYYQGDGSKGQFKNDEDALDMRKALPKDKERKKSSVIPLTKPIRPEELEWR</sequence>
<protein>
    <submittedName>
        <fullName evidence="4">Acetyltransferase (GNAT) family/Acetyltransferase (GNAT) domain/FR47-like protein, putative</fullName>
    </submittedName>
</protein>
<keyword evidence="5" id="KW-1185">Reference proteome</keyword>
<reference evidence="4 5" key="1">
    <citation type="submission" date="2020-08" db="EMBL/GenBank/DDBJ databases">
        <authorList>
            <person name="Newling K."/>
            <person name="Davey J."/>
            <person name="Forrester S."/>
        </authorList>
    </citation>
    <scope>NUCLEOTIDE SEQUENCE [LARGE SCALE GENOMIC DNA]</scope>
    <source>
        <strain evidence="5">Crithidia deanei Carvalho (ATCC PRA-265)</strain>
    </source>
</reference>
<dbReference type="VEuPathDB" id="TriTrypDB:ADEAN_000907600"/>
<name>S9WLF7_9TRYP</name>
<dbReference type="Pfam" id="PF00583">
    <property type="entry name" value="Acetyltransf_1"/>
    <property type="match status" value="1"/>
</dbReference>
<dbReference type="EMBL" id="LR877165">
    <property type="protein sequence ID" value="CAD2221544.1"/>
    <property type="molecule type" value="Genomic_DNA"/>
</dbReference>
<keyword evidence="1 4" id="KW-0808">Transferase</keyword>
<dbReference type="PROSITE" id="PS51186">
    <property type="entry name" value="GNAT"/>
    <property type="match status" value="1"/>
</dbReference>
<keyword evidence="2" id="KW-0012">Acyltransferase</keyword>
<proteinExistence type="predicted"/>
<feature type="domain" description="N-acetyltransferase" evidence="3">
    <location>
        <begin position="2"/>
        <end position="161"/>
    </location>
</feature>
<dbReference type="PANTHER" id="PTHR45910:SF1">
    <property type="entry name" value="N-ALPHA-ACETYLTRANSFERASE 20"/>
    <property type="match status" value="1"/>
</dbReference>
<evidence type="ECO:0000259" key="3">
    <source>
        <dbReference type="PROSITE" id="PS51186"/>
    </source>
</evidence>
<evidence type="ECO:0000313" key="4">
    <source>
        <dbReference type="EMBL" id="CAD2221544.1"/>
    </source>
</evidence>
<dbReference type="SUPFAM" id="SSF55729">
    <property type="entry name" value="Acyl-CoA N-acyltransferases (Nat)"/>
    <property type="match status" value="1"/>
</dbReference>
<evidence type="ECO:0000256" key="2">
    <source>
        <dbReference type="ARBA" id="ARBA00023315"/>
    </source>
</evidence>